<evidence type="ECO:0000313" key="9">
    <source>
        <dbReference type="Proteomes" id="UP000247409"/>
    </source>
</evidence>
<evidence type="ECO:0000256" key="1">
    <source>
        <dbReference type="ARBA" id="ARBA00010337"/>
    </source>
</evidence>
<dbReference type="InterPro" id="IPR041470">
    <property type="entry name" value="GCP_N"/>
</dbReference>
<reference evidence="8 9" key="1">
    <citation type="journal article" date="2018" name="Mol. Biol. Evol.">
        <title>Analysis of the draft genome of the red seaweed Gracilariopsis chorda provides insights into genome size evolution in Rhodophyta.</title>
        <authorList>
            <person name="Lee J."/>
            <person name="Yang E.C."/>
            <person name="Graf L."/>
            <person name="Yang J.H."/>
            <person name="Qiu H."/>
            <person name="Zel Zion U."/>
            <person name="Chan C.X."/>
            <person name="Stephens T.G."/>
            <person name="Weber A.P.M."/>
            <person name="Boo G.H."/>
            <person name="Boo S.M."/>
            <person name="Kim K.M."/>
            <person name="Shin Y."/>
            <person name="Jung M."/>
            <person name="Lee S.J."/>
            <person name="Yim H.S."/>
            <person name="Lee J.H."/>
            <person name="Bhattacharya D."/>
            <person name="Yoon H.S."/>
        </authorList>
    </citation>
    <scope>NUCLEOTIDE SEQUENCE [LARGE SCALE GENOMIC DNA]</scope>
    <source>
        <strain evidence="8 9">SKKU-2015</strain>
        <tissue evidence="8">Whole body</tissue>
    </source>
</reference>
<dbReference type="GO" id="GO:0007020">
    <property type="term" value="P:microtubule nucleation"/>
    <property type="evidence" value="ECO:0007669"/>
    <property type="project" value="InterPro"/>
</dbReference>
<dbReference type="GO" id="GO:0051321">
    <property type="term" value="P:meiotic cell cycle"/>
    <property type="evidence" value="ECO:0007669"/>
    <property type="project" value="TreeGrafter"/>
</dbReference>
<sequence>MARLLPIASNHARVRAFVERHRLPHRSSGYVRQSVAVALQVLLHEYYELVLRLEREAVRSTWSLQTLLYYVQPTMRTMQLLATVSKQLHNSHGGAALNVVYNLAQSHVGTPNHAVLFSHLLHNAVLPVFHQIDAWVLHGLLHDSQNEFFIRHDLRYMRATTAKSWEQRFSINRDMLPDFLSEFATTILRAGKYLNVLRECEVSITPLHLPPEQSLSACARDLLSPDASRRIAAFVTRAYQRASAELMSHLSKEVRLKQRLRTLRAFFLCSSSDYIAHFLDIARTELSKPRSSVSRSRLASLLDICIRAGVNNADEFADDLTCVLAEDHLAVEIANVGKPQPRDERNAISGYEAFALDYKLEWPLNLVVSETEILKYQFLFRYLFYLKHVERELEHCWNLHMRAKGSLRKIANSLVRSFALRNRMLHFVRNMLYYTVADVIEPNWRQLESAMNKAQTIDEIMVHHARFLDMCVTQSLLSNERHVQVLRALGETCTAFAAYTEGFETLIRASKDADVVQDRLKERLYPGTLAKFETSFDLHLGKLMDGLSAVSKKRANFHLANLCERLDGGDYYSRFKERSLASFGNLQI</sequence>
<dbReference type="EMBL" id="NBIV01000236">
    <property type="protein sequence ID" value="PXF41098.1"/>
    <property type="molecule type" value="Genomic_DNA"/>
</dbReference>
<comment type="similarity">
    <text evidence="1 5">Belongs to the TUBGCP family.</text>
</comment>
<dbReference type="InterPro" id="IPR042241">
    <property type="entry name" value="GCP_C_sf"/>
</dbReference>
<dbReference type="Pfam" id="PF04130">
    <property type="entry name" value="GCP_C_terminal"/>
    <property type="match status" value="1"/>
</dbReference>
<dbReference type="GO" id="GO:0000930">
    <property type="term" value="C:gamma-tubulin complex"/>
    <property type="evidence" value="ECO:0007669"/>
    <property type="project" value="TreeGrafter"/>
</dbReference>
<dbReference type="Gene3D" id="1.20.120.1900">
    <property type="entry name" value="Gamma-tubulin complex, C-terminal domain"/>
    <property type="match status" value="1"/>
</dbReference>
<dbReference type="InterPro" id="IPR040457">
    <property type="entry name" value="GCP_C"/>
</dbReference>
<comment type="subcellular location">
    <subcellularLocation>
        <location evidence="5">Cytoplasm</location>
        <location evidence="5">Cytoskeleton</location>
        <location evidence="5">Microtubule organizing center</location>
    </subcellularLocation>
</comment>
<evidence type="ECO:0000256" key="3">
    <source>
        <dbReference type="ARBA" id="ARBA00022701"/>
    </source>
</evidence>
<dbReference type="AlphaFoldDB" id="A0A2V3IGD6"/>
<dbReference type="GO" id="GO:0051225">
    <property type="term" value="P:spindle assembly"/>
    <property type="evidence" value="ECO:0007669"/>
    <property type="project" value="TreeGrafter"/>
</dbReference>
<accession>A0A2V3IGD6</accession>
<dbReference type="GO" id="GO:0051011">
    <property type="term" value="F:microtubule minus-end binding"/>
    <property type="evidence" value="ECO:0007669"/>
    <property type="project" value="TreeGrafter"/>
</dbReference>
<evidence type="ECO:0000256" key="2">
    <source>
        <dbReference type="ARBA" id="ARBA00022490"/>
    </source>
</evidence>
<dbReference type="GO" id="GO:0000278">
    <property type="term" value="P:mitotic cell cycle"/>
    <property type="evidence" value="ECO:0007669"/>
    <property type="project" value="TreeGrafter"/>
</dbReference>
<dbReference type="PANTHER" id="PTHR19302">
    <property type="entry name" value="GAMMA TUBULIN COMPLEX PROTEIN"/>
    <property type="match status" value="1"/>
</dbReference>
<feature type="domain" description="Gamma tubulin complex component protein N-terminal" evidence="7">
    <location>
        <begin position="3"/>
        <end position="253"/>
    </location>
</feature>
<dbReference type="Pfam" id="PF17681">
    <property type="entry name" value="GCP_N_terminal"/>
    <property type="match status" value="1"/>
</dbReference>
<dbReference type="STRING" id="448386.A0A2V3IGD6"/>
<dbReference type="GO" id="GO:0005874">
    <property type="term" value="C:microtubule"/>
    <property type="evidence" value="ECO:0007669"/>
    <property type="project" value="UniProtKB-KW"/>
</dbReference>
<name>A0A2V3IGD6_9FLOR</name>
<evidence type="ECO:0000256" key="5">
    <source>
        <dbReference type="RuleBase" id="RU363050"/>
    </source>
</evidence>
<gene>
    <name evidence="8" type="ORF">BWQ96_09202</name>
</gene>
<keyword evidence="9" id="KW-1185">Reference proteome</keyword>
<comment type="caution">
    <text evidence="8">The sequence shown here is derived from an EMBL/GenBank/DDBJ whole genome shotgun (WGS) entry which is preliminary data.</text>
</comment>
<organism evidence="8 9">
    <name type="scientific">Gracilariopsis chorda</name>
    <dbReference type="NCBI Taxonomy" id="448386"/>
    <lineage>
        <taxon>Eukaryota</taxon>
        <taxon>Rhodophyta</taxon>
        <taxon>Florideophyceae</taxon>
        <taxon>Rhodymeniophycidae</taxon>
        <taxon>Gracilariales</taxon>
        <taxon>Gracilariaceae</taxon>
        <taxon>Gracilariopsis</taxon>
    </lineage>
</organism>
<dbReference type="PANTHER" id="PTHR19302:SF13">
    <property type="entry name" value="GAMMA-TUBULIN COMPLEX COMPONENT 2"/>
    <property type="match status" value="1"/>
</dbReference>
<dbReference type="GO" id="GO:0000922">
    <property type="term" value="C:spindle pole"/>
    <property type="evidence" value="ECO:0007669"/>
    <property type="project" value="InterPro"/>
</dbReference>
<evidence type="ECO:0000259" key="7">
    <source>
        <dbReference type="Pfam" id="PF17681"/>
    </source>
</evidence>
<evidence type="ECO:0000313" key="8">
    <source>
        <dbReference type="EMBL" id="PXF41098.1"/>
    </source>
</evidence>
<proteinExistence type="inferred from homology"/>
<feature type="domain" description="Gamma tubulin complex component C-terminal" evidence="6">
    <location>
        <begin position="256"/>
        <end position="572"/>
    </location>
</feature>
<dbReference type="GO" id="GO:0031122">
    <property type="term" value="P:cytoplasmic microtubule organization"/>
    <property type="evidence" value="ECO:0007669"/>
    <property type="project" value="TreeGrafter"/>
</dbReference>
<keyword evidence="3 5" id="KW-0493">Microtubule</keyword>
<evidence type="ECO:0000259" key="6">
    <source>
        <dbReference type="Pfam" id="PF04130"/>
    </source>
</evidence>
<dbReference type="InterPro" id="IPR007259">
    <property type="entry name" value="GCP"/>
</dbReference>
<dbReference type="OrthoDB" id="2192946at2759"/>
<dbReference type="GO" id="GO:0043015">
    <property type="term" value="F:gamma-tubulin binding"/>
    <property type="evidence" value="ECO:0007669"/>
    <property type="project" value="InterPro"/>
</dbReference>
<keyword evidence="4 5" id="KW-0206">Cytoskeleton</keyword>
<evidence type="ECO:0000256" key="4">
    <source>
        <dbReference type="ARBA" id="ARBA00023212"/>
    </source>
</evidence>
<keyword evidence="2 5" id="KW-0963">Cytoplasm</keyword>
<protein>
    <recommendedName>
        <fullName evidence="5">Spindle pole body component</fullName>
    </recommendedName>
</protein>
<dbReference type="Proteomes" id="UP000247409">
    <property type="component" value="Unassembled WGS sequence"/>
</dbReference>